<evidence type="ECO:0000256" key="2">
    <source>
        <dbReference type="ARBA" id="ARBA00022723"/>
    </source>
</evidence>
<evidence type="ECO:0000256" key="1">
    <source>
        <dbReference type="ARBA" id="ARBA00005495"/>
    </source>
</evidence>
<evidence type="ECO:0000256" key="3">
    <source>
        <dbReference type="ARBA" id="ARBA00022833"/>
    </source>
</evidence>
<dbReference type="Gene3D" id="3.90.1590.10">
    <property type="entry name" value="glutathione-dependent formaldehyde- activating enzyme (gfa)"/>
    <property type="match status" value="1"/>
</dbReference>
<evidence type="ECO:0000256" key="4">
    <source>
        <dbReference type="ARBA" id="ARBA00023239"/>
    </source>
</evidence>
<dbReference type="PROSITE" id="PS51891">
    <property type="entry name" value="CENP_V_GFA"/>
    <property type="match status" value="1"/>
</dbReference>
<name>A0A0T5PEN6_9RHOB</name>
<dbReference type="GO" id="GO:0046872">
    <property type="term" value="F:metal ion binding"/>
    <property type="evidence" value="ECO:0007669"/>
    <property type="project" value="UniProtKB-KW"/>
</dbReference>
<dbReference type="Proteomes" id="UP000325785">
    <property type="component" value="Chromosome"/>
</dbReference>
<dbReference type="EMBL" id="LAXI01000001">
    <property type="protein sequence ID" value="KRS19555.1"/>
    <property type="molecule type" value="Genomic_DNA"/>
</dbReference>
<reference evidence="6 8" key="1">
    <citation type="submission" date="2015-04" db="EMBL/GenBank/DDBJ databases">
        <title>The draft genome sequence of Roseovarius indicus B108T.</title>
        <authorList>
            <person name="Li G."/>
            <person name="Lai Q."/>
            <person name="Shao Z."/>
            <person name="Yan P."/>
        </authorList>
    </citation>
    <scope>NUCLEOTIDE SEQUENCE [LARGE SCALE GENOMIC DNA]</scope>
    <source>
        <strain evidence="6 8">B108</strain>
    </source>
</reference>
<dbReference type="Proteomes" id="UP000051401">
    <property type="component" value="Unassembled WGS sequence"/>
</dbReference>
<dbReference type="PATRIC" id="fig|540747.5.peg.315"/>
<evidence type="ECO:0000313" key="7">
    <source>
        <dbReference type="EMBL" id="QEW29114.1"/>
    </source>
</evidence>
<keyword evidence="4" id="KW-0456">Lyase</keyword>
<proteinExistence type="inferred from homology"/>
<organism evidence="6 8">
    <name type="scientific">Roseovarius indicus</name>
    <dbReference type="NCBI Taxonomy" id="540747"/>
    <lineage>
        <taxon>Bacteria</taxon>
        <taxon>Pseudomonadati</taxon>
        <taxon>Pseudomonadota</taxon>
        <taxon>Alphaproteobacteria</taxon>
        <taxon>Rhodobacterales</taxon>
        <taxon>Roseobacteraceae</taxon>
        <taxon>Roseovarius</taxon>
    </lineage>
</organism>
<dbReference type="SUPFAM" id="SSF51316">
    <property type="entry name" value="Mss4-like"/>
    <property type="match status" value="1"/>
</dbReference>
<reference evidence="7 9" key="2">
    <citation type="submission" date="2018-08" db="EMBL/GenBank/DDBJ databases">
        <title>Genetic Globetrotter - A new plasmid hitch-hiking vast phylogenetic and geographic distances.</title>
        <authorList>
            <person name="Vollmers J."/>
            <person name="Petersen J."/>
        </authorList>
    </citation>
    <scope>NUCLEOTIDE SEQUENCE [LARGE SCALE GENOMIC DNA]</scope>
    <source>
        <strain evidence="7 9">DSM 26383</strain>
    </source>
</reference>
<evidence type="ECO:0000313" key="8">
    <source>
        <dbReference type="Proteomes" id="UP000051401"/>
    </source>
</evidence>
<feature type="domain" description="CENP-V/GFA" evidence="5">
    <location>
        <begin position="2"/>
        <end position="115"/>
    </location>
</feature>
<dbReference type="GO" id="GO:0016846">
    <property type="term" value="F:carbon-sulfur lyase activity"/>
    <property type="evidence" value="ECO:0007669"/>
    <property type="project" value="InterPro"/>
</dbReference>
<dbReference type="PANTHER" id="PTHR33337">
    <property type="entry name" value="GFA DOMAIN-CONTAINING PROTEIN"/>
    <property type="match status" value="1"/>
</dbReference>
<evidence type="ECO:0000313" key="6">
    <source>
        <dbReference type="EMBL" id="KRS19555.1"/>
    </source>
</evidence>
<dbReference type="Pfam" id="PF04828">
    <property type="entry name" value="GFA"/>
    <property type="match status" value="1"/>
</dbReference>
<dbReference type="PANTHER" id="PTHR33337:SF40">
    <property type="entry name" value="CENP-V_GFA DOMAIN-CONTAINING PROTEIN-RELATED"/>
    <property type="match status" value="1"/>
</dbReference>
<dbReference type="OrthoDB" id="9807246at2"/>
<dbReference type="RefSeq" id="WP_057812569.1">
    <property type="nucleotide sequence ID" value="NZ_CP031598.1"/>
</dbReference>
<dbReference type="InterPro" id="IPR006913">
    <property type="entry name" value="CENP-V/GFA"/>
</dbReference>
<evidence type="ECO:0000259" key="5">
    <source>
        <dbReference type="PROSITE" id="PS51891"/>
    </source>
</evidence>
<accession>A0A0T5PEN6</accession>
<gene>
    <name evidence="7" type="ORF">RIdsm_04956</name>
    <name evidence="6" type="ORF">XM52_01565</name>
</gene>
<dbReference type="STRING" id="540747.SAMN04488031_102546"/>
<dbReference type="EMBL" id="CP031598">
    <property type="protein sequence ID" value="QEW29114.1"/>
    <property type="molecule type" value="Genomic_DNA"/>
</dbReference>
<dbReference type="AlphaFoldDB" id="A0A0T5PEN6"/>
<keyword evidence="2" id="KW-0479">Metal-binding</keyword>
<dbReference type="InterPro" id="IPR011057">
    <property type="entry name" value="Mss4-like_sf"/>
</dbReference>
<evidence type="ECO:0000313" key="9">
    <source>
        <dbReference type="Proteomes" id="UP000325785"/>
    </source>
</evidence>
<keyword evidence="3" id="KW-0862">Zinc</keyword>
<sequence>MITGSCLCGANAFELDAAPGPVTACHCGQCRRYSGFHAASIDYDAKDMRWLRQGHLSRFTHPGGSTRVFCGTCGTKLWFEYADGGLSLEAGVMDAPTGARLAEHIFVADKGDFYDIADGLPQQQGWED</sequence>
<dbReference type="KEGG" id="rid:RIdsm_04956"/>
<keyword evidence="8" id="KW-1185">Reference proteome</keyword>
<protein>
    <recommendedName>
        <fullName evidence="5">CENP-V/GFA domain-containing protein</fullName>
    </recommendedName>
</protein>
<comment type="similarity">
    <text evidence="1">Belongs to the Gfa family.</text>
</comment>